<dbReference type="PANTHER" id="PTHR24148">
    <property type="entry name" value="ANKYRIN REPEAT DOMAIN-CONTAINING PROTEIN 39 HOMOLOG-RELATED"/>
    <property type="match status" value="1"/>
</dbReference>
<evidence type="ECO:0000313" key="1">
    <source>
        <dbReference type="EMBL" id="VUC26011.1"/>
    </source>
</evidence>
<dbReference type="EMBL" id="CABFNS010000742">
    <property type="protein sequence ID" value="VUC26011.1"/>
    <property type="molecule type" value="Genomic_DNA"/>
</dbReference>
<accession>A0ABY6U4W4</accession>
<dbReference type="Pfam" id="PF26639">
    <property type="entry name" value="Het-6_barrel"/>
    <property type="match status" value="1"/>
</dbReference>
<dbReference type="Proteomes" id="UP000766486">
    <property type="component" value="Unassembled WGS sequence"/>
</dbReference>
<evidence type="ECO:0000313" key="2">
    <source>
        <dbReference type="Proteomes" id="UP000766486"/>
    </source>
</evidence>
<protein>
    <submittedName>
        <fullName evidence="1">Uncharacterized protein</fullName>
    </submittedName>
</protein>
<proteinExistence type="predicted"/>
<comment type="caution">
    <text evidence="1">The sequence shown here is derived from an EMBL/GenBank/DDBJ whole genome shotgun (WGS) entry which is preliminary data.</text>
</comment>
<gene>
    <name evidence="1" type="ORF">CLO192961_LOCUS179510</name>
</gene>
<name>A0ABY6U4W4_BIOOC</name>
<keyword evidence="2" id="KW-1185">Reference proteome</keyword>
<reference evidence="1 2" key="1">
    <citation type="submission" date="2019-06" db="EMBL/GenBank/DDBJ databases">
        <authorList>
            <person name="Broberg M."/>
        </authorList>
    </citation>
    <scope>NUCLEOTIDE SEQUENCE [LARGE SCALE GENOMIC DNA]</scope>
</reference>
<dbReference type="InterPro" id="IPR052895">
    <property type="entry name" value="HetReg/Transcr_Mod"/>
</dbReference>
<organism evidence="1 2">
    <name type="scientific">Bionectria ochroleuca</name>
    <name type="common">Gliocladium roseum</name>
    <dbReference type="NCBI Taxonomy" id="29856"/>
    <lineage>
        <taxon>Eukaryota</taxon>
        <taxon>Fungi</taxon>
        <taxon>Dikarya</taxon>
        <taxon>Ascomycota</taxon>
        <taxon>Pezizomycotina</taxon>
        <taxon>Sordariomycetes</taxon>
        <taxon>Hypocreomycetidae</taxon>
        <taxon>Hypocreales</taxon>
        <taxon>Bionectriaceae</taxon>
        <taxon>Clonostachys</taxon>
    </lineage>
</organism>
<dbReference type="PANTHER" id="PTHR24148:SF64">
    <property type="entry name" value="HETEROKARYON INCOMPATIBILITY DOMAIN-CONTAINING PROTEIN"/>
    <property type="match status" value="1"/>
</dbReference>
<sequence>MAWLYTYDLYNASRGRVAPACEPIAGSILNLPGFAAGKIQKTGPLFGVYCTREEILAVIGQWQDIVRQFSGEAGPYPGGGTYKGAFWRVLVADMVAEGMNEEATRKIAYRRAREDDEAQCRENWGALDIRARGKILIVTDNVMIGLGPAEAEVSDDVYVLFGGRMPFVLRSTDKGLQFIGQAYIHGIMDGEIIDKAQEASWVSLT</sequence>